<keyword evidence="5 6" id="KW-0472">Membrane</keyword>
<evidence type="ECO:0000256" key="3">
    <source>
        <dbReference type="ARBA" id="ARBA00022692"/>
    </source>
</evidence>
<feature type="transmembrane region" description="Helical" evidence="6">
    <location>
        <begin position="472"/>
        <end position="496"/>
    </location>
</feature>
<feature type="transmembrane region" description="Helical" evidence="6">
    <location>
        <begin position="413"/>
        <end position="434"/>
    </location>
</feature>
<comment type="subcellular location">
    <subcellularLocation>
        <location evidence="1">Cell membrane</location>
        <topology evidence="1">Multi-pass membrane protein</topology>
    </subcellularLocation>
</comment>
<name>A0A1H8I3U0_9SPHN</name>
<dbReference type="STRING" id="1166340.SAMN05192583_3196"/>
<evidence type="ECO:0000256" key="4">
    <source>
        <dbReference type="ARBA" id="ARBA00022989"/>
    </source>
</evidence>
<dbReference type="PANTHER" id="PTHR30250">
    <property type="entry name" value="PST FAMILY PREDICTED COLANIC ACID TRANSPORTER"/>
    <property type="match status" value="1"/>
</dbReference>
<dbReference type="CDD" id="cd13125">
    <property type="entry name" value="MATE_like_10"/>
    <property type="match status" value="1"/>
</dbReference>
<feature type="transmembrane region" description="Helical" evidence="6">
    <location>
        <begin position="446"/>
        <end position="466"/>
    </location>
</feature>
<feature type="transmembrane region" description="Helical" evidence="6">
    <location>
        <begin position="145"/>
        <end position="163"/>
    </location>
</feature>
<evidence type="ECO:0000256" key="6">
    <source>
        <dbReference type="SAM" id="Phobius"/>
    </source>
</evidence>
<dbReference type="Pfam" id="PF13440">
    <property type="entry name" value="Polysacc_synt_3"/>
    <property type="match status" value="1"/>
</dbReference>
<dbReference type="OrthoDB" id="9769862at2"/>
<dbReference type="InterPro" id="IPR044550">
    <property type="entry name" value="WzxE"/>
</dbReference>
<evidence type="ECO:0000313" key="7">
    <source>
        <dbReference type="EMBL" id="SEN62992.1"/>
    </source>
</evidence>
<dbReference type="GO" id="GO:0009246">
    <property type="term" value="P:enterobacterial common antigen biosynthetic process"/>
    <property type="evidence" value="ECO:0007669"/>
    <property type="project" value="InterPro"/>
</dbReference>
<keyword evidence="3 6" id="KW-0812">Transmembrane</keyword>
<feature type="transmembrane region" description="Helical" evidence="6">
    <location>
        <begin position="244"/>
        <end position="266"/>
    </location>
</feature>
<keyword evidence="8" id="KW-1185">Reference proteome</keyword>
<dbReference type="RefSeq" id="WP_093666713.1">
    <property type="nucleotide sequence ID" value="NZ_FOCF01000009.1"/>
</dbReference>
<feature type="transmembrane region" description="Helical" evidence="6">
    <location>
        <begin position="199"/>
        <end position="218"/>
    </location>
</feature>
<dbReference type="AlphaFoldDB" id="A0A1H8I3U0"/>
<protein>
    <submittedName>
        <fullName evidence="7">Polysaccharide transporter, PST family</fullName>
    </submittedName>
</protein>
<dbReference type="InterPro" id="IPR050833">
    <property type="entry name" value="Poly_Biosynth_Transport"/>
</dbReference>
<organism evidence="7 8">
    <name type="scientific">Sphingomonas gellani</name>
    <dbReference type="NCBI Taxonomy" id="1166340"/>
    <lineage>
        <taxon>Bacteria</taxon>
        <taxon>Pseudomonadati</taxon>
        <taxon>Pseudomonadota</taxon>
        <taxon>Alphaproteobacteria</taxon>
        <taxon>Sphingomonadales</taxon>
        <taxon>Sphingomonadaceae</taxon>
        <taxon>Sphingomonas</taxon>
    </lineage>
</organism>
<feature type="transmembrane region" description="Helical" evidence="6">
    <location>
        <begin position="359"/>
        <end position="380"/>
    </location>
</feature>
<accession>A0A1H8I3U0</accession>
<keyword evidence="4 6" id="KW-1133">Transmembrane helix</keyword>
<evidence type="ECO:0000256" key="1">
    <source>
        <dbReference type="ARBA" id="ARBA00004651"/>
    </source>
</evidence>
<reference evidence="8" key="1">
    <citation type="submission" date="2016-10" db="EMBL/GenBank/DDBJ databases">
        <authorList>
            <person name="Varghese N."/>
            <person name="Submissions S."/>
        </authorList>
    </citation>
    <scope>NUCLEOTIDE SEQUENCE [LARGE SCALE GENOMIC DNA]</scope>
    <source>
        <strain evidence="8">S6-262</strain>
    </source>
</reference>
<dbReference type="GO" id="GO:0005886">
    <property type="term" value="C:plasma membrane"/>
    <property type="evidence" value="ECO:0007669"/>
    <property type="project" value="UniProtKB-SubCell"/>
</dbReference>
<evidence type="ECO:0000256" key="2">
    <source>
        <dbReference type="ARBA" id="ARBA00022475"/>
    </source>
</evidence>
<dbReference type="Proteomes" id="UP000199206">
    <property type="component" value="Unassembled WGS sequence"/>
</dbReference>
<sequence>MAALGGDNPQGAAPAASENHSVRQILRSSSIIGGASVANIVIGLARTKVAALLLGPAGVGLIGLLQNMVQTGSAVAGFGIASSSVRQLAEDVGTQNEPGLAATRRALFFATAILALLGGAVFWLLRTPLAAHVLGDANQAPAVGWLGVAVALTVVSNSQLALLNGVRRIGDMARINVFGAVLGTGLGIGALALWRGHGIVPYVVAAPLAGTIAGLWILRRNPSPGTMDPSLAAVRRQIGPMMRLGISFMLGAISVTAALLAVRAIVAQRLGTIALGHFSAAWMISMTYIGFVLQAMGTDYYPRLTAAIRDHDLVNRMVNEQGEIALLLAAPILIGMEGAAPWAIRLLYSDAFGPAIEVLRWQILGDVLKIVGWPLGFVILASGNGRLFVMTEALGVGVYAAFVWLAVDWLGLPATGMGFMLMYGAYLPVVYLLARRRTGFRWRPRNTFAIVMVFAAVALTALAGWMHDALGLGAGIILGTVSGAYSLSRLSGLGALQGRLSFMDKAANLTVNKLLGKRSASSYPD</sequence>
<keyword evidence="2" id="KW-1003">Cell membrane</keyword>
<dbReference type="PANTHER" id="PTHR30250:SF11">
    <property type="entry name" value="O-ANTIGEN TRANSPORTER-RELATED"/>
    <property type="match status" value="1"/>
</dbReference>
<feature type="transmembrane region" description="Helical" evidence="6">
    <location>
        <begin position="387"/>
        <end position="407"/>
    </location>
</feature>
<evidence type="ECO:0000256" key="5">
    <source>
        <dbReference type="ARBA" id="ARBA00023136"/>
    </source>
</evidence>
<gene>
    <name evidence="7" type="ORF">SAMN05192583_3196</name>
</gene>
<feature type="transmembrane region" description="Helical" evidence="6">
    <location>
        <begin position="272"/>
        <end position="293"/>
    </location>
</feature>
<dbReference type="EMBL" id="FOCF01000009">
    <property type="protein sequence ID" value="SEN62992.1"/>
    <property type="molecule type" value="Genomic_DNA"/>
</dbReference>
<evidence type="ECO:0000313" key="8">
    <source>
        <dbReference type="Proteomes" id="UP000199206"/>
    </source>
</evidence>
<proteinExistence type="predicted"/>
<feature type="transmembrane region" description="Helical" evidence="6">
    <location>
        <begin position="106"/>
        <end position="125"/>
    </location>
</feature>
<feature type="transmembrane region" description="Helical" evidence="6">
    <location>
        <begin position="324"/>
        <end position="344"/>
    </location>
</feature>
<feature type="transmembrane region" description="Helical" evidence="6">
    <location>
        <begin position="175"/>
        <end position="193"/>
    </location>
</feature>